<evidence type="ECO:0000256" key="6">
    <source>
        <dbReference type="SAM" id="MobiDB-lite"/>
    </source>
</evidence>
<evidence type="ECO:0000256" key="3">
    <source>
        <dbReference type="ARBA" id="ARBA00023015"/>
    </source>
</evidence>
<dbReference type="PROSITE" id="PS50048">
    <property type="entry name" value="ZN2_CY6_FUNGAL_2"/>
    <property type="match status" value="1"/>
</dbReference>
<dbReference type="SUPFAM" id="SSF57701">
    <property type="entry name" value="Zn2/Cys6 DNA-binding domain"/>
    <property type="match status" value="1"/>
</dbReference>
<dbReference type="InterPro" id="IPR007219">
    <property type="entry name" value="XnlR_reg_dom"/>
</dbReference>
<feature type="region of interest" description="Disordered" evidence="6">
    <location>
        <begin position="172"/>
        <end position="195"/>
    </location>
</feature>
<evidence type="ECO:0000256" key="4">
    <source>
        <dbReference type="ARBA" id="ARBA00023163"/>
    </source>
</evidence>
<feature type="domain" description="Zn(2)-C6 fungal-type" evidence="7">
    <location>
        <begin position="83"/>
        <end position="113"/>
    </location>
</feature>
<dbReference type="GO" id="GO:0000981">
    <property type="term" value="F:DNA-binding transcription factor activity, RNA polymerase II-specific"/>
    <property type="evidence" value="ECO:0007669"/>
    <property type="project" value="InterPro"/>
</dbReference>
<dbReference type="PROSITE" id="PS00463">
    <property type="entry name" value="ZN2_CY6_FUNGAL_1"/>
    <property type="match status" value="1"/>
</dbReference>
<dbReference type="GO" id="GO:0006351">
    <property type="term" value="P:DNA-templated transcription"/>
    <property type="evidence" value="ECO:0007669"/>
    <property type="project" value="InterPro"/>
</dbReference>
<dbReference type="Pfam" id="PF04082">
    <property type="entry name" value="Fungal_trans"/>
    <property type="match status" value="1"/>
</dbReference>
<dbReference type="GO" id="GO:0005634">
    <property type="term" value="C:nucleus"/>
    <property type="evidence" value="ECO:0007669"/>
    <property type="project" value="UniProtKB-SubCell"/>
</dbReference>
<keyword evidence="4" id="KW-0804">Transcription</keyword>
<evidence type="ECO:0000259" key="7">
    <source>
        <dbReference type="PROSITE" id="PS50048"/>
    </source>
</evidence>
<dbReference type="CDD" id="cd00067">
    <property type="entry name" value="GAL4"/>
    <property type="match status" value="1"/>
</dbReference>
<evidence type="ECO:0000256" key="1">
    <source>
        <dbReference type="ARBA" id="ARBA00004123"/>
    </source>
</evidence>
<dbReference type="GO" id="GO:0003677">
    <property type="term" value="F:DNA binding"/>
    <property type="evidence" value="ECO:0007669"/>
    <property type="project" value="InterPro"/>
</dbReference>
<dbReference type="GO" id="GO:0008270">
    <property type="term" value="F:zinc ion binding"/>
    <property type="evidence" value="ECO:0007669"/>
    <property type="project" value="InterPro"/>
</dbReference>
<dbReference type="PANTHER" id="PTHR47338:SF5">
    <property type="entry name" value="ZN(II)2CYS6 TRANSCRIPTION FACTOR (EUROFUNG)"/>
    <property type="match status" value="1"/>
</dbReference>
<evidence type="ECO:0000313" key="9">
    <source>
        <dbReference type="Proteomes" id="UP000268162"/>
    </source>
</evidence>
<reference evidence="9" key="1">
    <citation type="journal article" date="2018" name="Nat. Microbiol.">
        <title>Leveraging single-cell genomics to expand the fungal tree of life.</title>
        <authorList>
            <person name="Ahrendt S.R."/>
            <person name="Quandt C.A."/>
            <person name="Ciobanu D."/>
            <person name="Clum A."/>
            <person name="Salamov A."/>
            <person name="Andreopoulos B."/>
            <person name="Cheng J.F."/>
            <person name="Woyke T."/>
            <person name="Pelin A."/>
            <person name="Henrissat B."/>
            <person name="Reynolds N.K."/>
            <person name="Benny G.L."/>
            <person name="Smith M.E."/>
            <person name="James T.Y."/>
            <person name="Grigoriev I.V."/>
        </authorList>
    </citation>
    <scope>NUCLEOTIDE SEQUENCE [LARGE SCALE GENOMIC DNA]</scope>
    <source>
        <strain evidence="9">RSA 468</strain>
    </source>
</reference>
<organism evidence="8 9">
    <name type="scientific">Dimargaris cristalligena</name>
    <dbReference type="NCBI Taxonomy" id="215637"/>
    <lineage>
        <taxon>Eukaryota</taxon>
        <taxon>Fungi</taxon>
        <taxon>Fungi incertae sedis</taxon>
        <taxon>Zoopagomycota</taxon>
        <taxon>Kickxellomycotina</taxon>
        <taxon>Dimargaritomycetes</taxon>
        <taxon>Dimargaritales</taxon>
        <taxon>Dimargaritaceae</taxon>
        <taxon>Dimargaris</taxon>
    </lineage>
</organism>
<dbReference type="Gene3D" id="4.10.240.10">
    <property type="entry name" value="Zn(2)-C6 fungal-type DNA-binding domain"/>
    <property type="match status" value="1"/>
</dbReference>
<proteinExistence type="predicted"/>
<keyword evidence="9" id="KW-1185">Reference proteome</keyword>
<evidence type="ECO:0000256" key="5">
    <source>
        <dbReference type="ARBA" id="ARBA00023242"/>
    </source>
</evidence>
<dbReference type="InterPro" id="IPR036864">
    <property type="entry name" value="Zn2-C6_fun-type_DNA-bd_sf"/>
</dbReference>
<dbReference type="CDD" id="cd12148">
    <property type="entry name" value="fungal_TF_MHR"/>
    <property type="match status" value="1"/>
</dbReference>
<protein>
    <recommendedName>
        <fullName evidence="7">Zn(2)-C6 fungal-type domain-containing protein</fullName>
    </recommendedName>
</protein>
<dbReference type="EMBL" id="ML003272">
    <property type="protein sequence ID" value="RKP34281.1"/>
    <property type="molecule type" value="Genomic_DNA"/>
</dbReference>
<dbReference type="SMART" id="SM00066">
    <property type="entry name" value="GAL4"/>
    <property type="match status" value="1"/>
</dbReference>
<evidence type="ECO:0000313" key="8">
    <source>
        <dbReference type="EMBL" id="RKP34281.1"/>
    </source>
</evidence>
<dbReference type="AlphaFoldDB" id="A0A4P9ZNU0"/>
<comment type="subcellular location">
    <subcellularLocation>
        <location evidence="1">Nucleus</location>
    </subcellularLocation>
</comment>
<dbReference type="Proteomes" id="UP000268162">
    <property type="component" value="Unassembled WGS sequence"/>
</dbReference>
<keyword evidence="3" id="KW-0805">Transcription regulation</keyword>
<evidence type="ECO:0000256" key="2">
    <source>
        <dbReference type="ARBA" id="ARBA00022723"/>
    </source>
</evidence>
<dbReference type="InterPro" id="IPR001138">
    <property type="entry name" value="Zn2Cys6_DnaBD"/>
</dbReference>
<name>A0A4P9ZNU0_9FUNG</name>
<dbReference type="Pfam" id="PF00172">
    <property type="entry name" value="Zn_clus"/>
    <property type="match status" value="1"/>
</dbReference>
<feature type="compositionally biased region" description="Polar residues" evidence="6">
    <location>
        <begin position="145"/>
        <end position="162"/>
    </location>
</feature>
<keyword evidence="5" id="KW-0539">Nucleus</keyword>
<feature type="region of interest" description="Disordered" evidence="6">
    <location>
        <begin position="145"/>
        <end position="164"/>
    </location>
</feature>
<keyword evidence="2" id="KW-0479">Metal-binding</keyword>
<dbReference type="PANTHER" id="PTHR47338">
    <property type="entry name" value="ZN(II)2CYS6 TRANSCRIPTION FACTOR (EUROFUNG)-RELATED"/>
    <property type="match status" value="1"/>
</dbReference>
<accession>A0A4P9ZNU0</accession>
<dbReference type="InterPro" id="IPR050815">
    <property type="entry name" value="TF_fung"/>
</dbReference>
<gene>
    <name evidence="8" type="ORF">BJ085DRAFT_31937</name>
</gene>
<sequence length="755" mass="84082">MASLPISTPPRYAIPPSVRTLLLAIHFPIPIPIPPITSPLFSVILHPAPLLAGALSMGPASPSPCLPRGPLEGPPPPERFRYSCLSCRTRKVRCDRLVPQCTTCQQWKLECQYQLTPARLRKTLAPIPYRVAHFVPVRPALAYSSKSPTGLSGPHSTATSLAQPRVVSFVTASKPADPRDRPPEPATSPDIPGGIPELANLSIGDPFTQPLQDRIPADDPEYYDELATPLVCPIRTMVTVEQLGSVALEGKTAPSPSKTAGYELSIANLRSLIVPTDLLYHSSVVRYSIENFCSFIYQNCNPLNSARVLFRLDNQLVSKSFQLAAMLAAAPFSDHPAFEYLPAHAVRLEYHSRLQSMLPLCLEDSSPDIIPLLGILSEASLGIGRFSLHQTLIAIVLRKQQVARIHLLDHPHLSPRPAHLTLDPDSGVDAPTLQNEILREYYRVLWWTFVHKDMTSALVFGHKPLVDLDKCYVNLPCPDRDIEARLDVEFATPHSDIFTSQSYPTLINTSCIKNMIIIVKAEVTILGHQVARLRARQATDPTTWLRALPGLNRELDQWYDRFTHWSDLDRANPQSRSFPPTSSESKTTCFQARVTCAMLAIYLNHFDGHSPDNPEAFPGSALNSALQVSGDSTGRTLGECHERCWLYTVRLREVLAQLVTPPALINTGLFILALYSAAIVCMEHMHILDSDRSAPVTREGERQLAVRFIEEIMQILTGFSEVWKVNLKIVDEIRKIRDSPFVRRRLSIEHLVKPE</sequence>